<organism evidence="9 10">
    <name type="scientific">Acipenser ruthenus</name>
    <name type="common">Sterlet sturgeon</name>
    <dbReference type="NCBI Taxonomy" id="7906"/>
    <lineage>
        <taxon>Eukaryota</taxon>
        <taxon>Metazoa</taxon>
        <taxon>Chordata</taxon>
        <taxon>Craniata</taxon>
        <taxon>Vertebrata</taxon>
        <taxon>Euteleostomi</taxon>
        <taxon>Actinopterygii</taxon>
        <taxon>Chondrostei</taxon>
        <taxon>Acipenseriformes</taxon>
        <taxon>Acipenseridae</taxon>
        <taxon>Acipenser</taxon>
    </lineage>
</organism>
<dbReference type="EMBL" id="SCEB01215806">
    <property type="protein sequence ID" value="RXM27569.1"/>
    <property type="molecule type" value="Genomic_DNA"/>
</dbReference>
<evidence type="ECO:0000256" key="2">
    <source>
        <dbReference type="ARBA" id="ARBA00004123"/>
    </source>
</evidence>
<gene>
    <name evidence="9" type="ORF">EOD39_2942</name>
</gene>
<comment type="cofactor">
    <cofactor evidence="1">
        <name>a divalent metal cation</name>
        <dbReference type="ChEBI" id="CHEBI:60240"/>
    </cofactor>
</comment>
<dbReference type="GO" id="GO:0016787">
    <property type="term" value="F:hydrolase activity"/>
    <property type="evidence" value="ECO:0007669"/>
    <property type="project" value="UniProtKB-KW"/>
</dbReference>
<dbReference type="AlphaFoldDB" id="A0A444TXF6"/>
<evidence type="ECO:0000259" key="8">
    <source>
        <dbReference type="Pfam" id="PF13359"/>
    </source>
</evidence>
<feature type="domain" description="DDE Tnp4" evidence="8">
    <location>
        <begin position="27"/>
        <end position="176"/>
    </location>
</feature>
<evidence type="ECO:0000313" key="10">
    <source>
        <dbReference type="Proteomes" id="UP000289886"/>
    </source>
</evidence>
<sequence length="225" mass="25632">MPKEEEQRDICTAFFSKAGIPGVVGAIDCTHIPIHFHGQRKEPVYINRRGYSSINCQMVCDHDVRFRNVLARWAGSTHHARVFNNSRLKSSLDEGLYCGVLLGDHGYPLRRYLLMPVHNPSTPSELRYNRSHKKARTHIERAFGILKQRFSCLSFGLRTSAVRASSIIVACAVLHNLVINWDEQPVPHPRHSTHTGCFDTVLIGPQQVQNREGVVFRRSIIDNHF</sequence>
<dbReference type="PANTHER" id="PTHR22930:SF289">
    <property type="entry name" value="DDE TNP4 DOMAIN-CONTAINING PROTEIN-RELATED"/>
    <property type="match status" value="1"/>
</dbReference>
<evidence type="ECO:0000256" key="6">
    <source>
        <dbReference type="ARBA" id="ARBA00022801"/>
    </source>
</evidence>
<keyword evidence="6" id="KW-0378">Hydrolase</keyword>
<dbReference type="GO" id="GO:0046872">
    <property type="term" value="F:metal ion binding"/>
    <property type="evidence" value="ECO:0007669"/>
    <property type="project" value="UniProtKB-KW"/>
</dbReference>
<proteinExistence type="inferred from homology"/>
<keyword evidence="7" id="KW-0539">Nucleus</keyword>
<dbReference type="InterPro" id="IPR027806">
    <property type="entry name" value="HARBI1_dom"/>
</dbReference>
<evidence type="ECO:0000256" key="3">
    <source>
        <dbReference type="ARBA" id="ARBA00006958"/>
    </source>
</evidence>
<evidence type="ECO:0000256" key="7">
    <source>
        <dbReference type="ARBA" id="ARBA00023242"/>
    </source>
</evidence>
<comment type="subcellular location">
    <subcellularLocation>
        <location evidence="2">Nucleus</location>
    </subcellularLocation>
</comment>
<evidence type="ECO:0000256" key="5">
    <source>
        <dbReference type="ARBA" id="ARBA00022723"/>
    </source>
</evidence>
<accession>A0A444TXF6</accession>
<evidence type="ECO:0000256" key="4">
    <source>
        <dbReference type="ARBA" id="ARBA00022722"/>
    </source>
</evidence>
<keyword evidence="5" id="KW-0479">Metal-binding</keyword>
<dbReference type="GO" id="GO:0005634">
    <property type="term" value="C:nucleus"/>
    <property type="evidence" value="ECO:0007669"/>
    <property type="project" value="UniProtKB-SubCell"/>
</dbReference>
<dbReference type="InterPro" id="IPR045249">
    <property type="entry name" value="HARBI1-like"/>
</dbReference>
<comment type="similarity">
    <text evidence="3">Belongs to the HARBI1 family.</text>
</comment>
<keyword evidence="4" id="KW-0540">Nuclease</keyword>
<evidence type="ECO:0000256" key="1">
    <source>
        <dbReference type="ARBA" id="ARBA00001968"/>
    </source>
</evidence>
<dbReference type="GO" id="GO:0004518">
    <property type="term" value="F:nuclease activity"/>
    <property type="evidence" value="ECO:0007669"/>
    <property type="project" value="UniProtKB-KW"/>
</dbReference>
<keyword evidence="10" id="KW-1185">Reference proteome</keyword>
<protein>
    <submittedName>
        <fullName evidence="9">Putative nuclease HARBI1</fullName>
    </submittedName>
</protein>
<name>A0A444TXF6_ACIRT</name>
<dbReference type="Proteomes" id="UP000289886">
    <property type="component" value="Unassembled WGS sequence"/>
</dbReference>
<evidence type="ECO:0000313" key="9">
    <source>
        <dbReference type="EMBL" id="RXM27569.1"/>
    </source>
</evidence>
<dbReference type="PANTHER" id="PTHR22930">
    <property type="match status" value="1"/>
</dbReference>
<dbReference type="Pfam" id="PF13359">
    <property type="entry name" value="DDE_Tnp_4"/>
    <property type="match status" value="1"/>
</dbReference>
<reference evidence="9 10" key="1">
    <citation type="submission" date="2019-01" db="EMBL/GenBank/DDBJ databases">
        <title>Draft Genome and Complete Hox-Cluster Characterization of the Sterlet Sturgeon (Acipenser ruthenus).</title>
        <authorList>
            <person name="Wei Q."/>
        </authorList>
    </citation>
    <scope>NUCLEOTIDE SEQUENCE [LARGE SCALE GENOMIC DNA]</scope>
    <source>
        <strain evidence="9">WHYD16114868_AA</strain>
        <tissue evidence="9">Blood</tissue>
    </source>
</reference>
<comment type="caution">
    <text evidence="9">The sequence shown here is derived from an EMBL/GenBank/DDBJ whole genome shotgun (WGS) entry which is preliminary data.</text>
</comment>